<dbReference type="AlphaFoldDB" id="A0A0V0QRM8"/>
<dbReference type="Proteomes" id="UP000054937">
    <property type="component" value="Unassembled WGS sequence"/>
</dbReference>
<comment type="similarity">
    <text evidence="3">Belongs to the DNA glycosylase MPG family.</text>
</comment>
<evidence type="ECO:0000313" key="10">
    <source>
        <dbReference type="Proteomes" id="UP000054937"/>
    </source>
</evidence>
<accession>A0A0V0QRM8</accession>
<evidence type="ECO:0000313" key="9">
    <source>
        <dbReference type="EMBL" id="KRX04990.1"/>
    </source>
</evidence>
<dbReference type="SUPFAM" id="SSF50486">
    <property type="entry name" value="FMT C-terminal domain-like"/>
    <property type="match status" value="1"/>
</dbReference>
<comment type="catalytic activity">
    <reaction evidence="1">
        <text>Hydrolysis of alkylated DNA, releasing 3-methyladenine, 3-methylguanine, 7-methylguanine and 7-methyladenine.</text>
        <dbReference type="EC" id="3.2.2.21"/>
    </reaction>
</comment>
<evidence type="ECO:0000256" key="6">
    <source>
        <dbReference type="ARBA" id="ARBA00022801"/>
    </source>
</evidence>
<dbReference type="CDD" id="cd00540">
    <property type="entry name" value="AAG"/>
    <property type="match status" value="1"/>
</dbReference>
<comment type="caution">
    <text evidence="9">The sequence shown here is derived from an EMBL/GenBank/DDBJ whole genome shotgun (WGS) entry which is preliminary data.</text>
</comment>
<evidence type="ECO:0000256" key="8">
    <source>
        <dbReference type="ARBA" id="ARBA00033426"/>
    </source>
</evidence>
<reference evidence="9 10" key="1">
    <citation type="journal article" date="2015" name="Sci. Rep.">
        <title>Genome of the facultative scuticociliatosis pathogen Pseudocohnilembus persalinus provides insight into its virulence through horizontal gene transfer.</title>
        <authorList>
            <person name="Xiong J."/>
            <person name="Wang G."/>
            <person name="Cheng J."/>
            <person name="Tian M."/>
            <person name="Pan X."/>
            <person name="Warren A."/>
            <person name="Jiang C."/>
            <person name="Yuan D."/>
            <person name="Miao W."/>
        </authorList>
    </citation>
    <scope>NUCLEOTIDE SEQUENCE [LARGE SCALE GENOMIC DNA]</scope>
    <source>
        <strain evidence="9">36N120E</strain>
    </source>
</reference>
<dbReference type="GO" id="GO:0003905">
    <property type="term" value="F:alkylbase DNA N-glycosylase activity"/>
    <property type="evidence" value="ECO:0007669"/>
    <property type="project" value="UniProtKB-EC"/>
</dbReference>
<dbReference type="InterPro" id="IPR011034">
    <property type="entry name" value="Formyl_transferase-like_C_sf"/>
</dbReference>
<dbReference type="EMBL" id="LDAU01000110">
    <property type="protein sequence ID" value="KRX04990.1"/>
    <property type="molecule type" value="Genomic_DNA"/>
</dbReference>
<name>A0A0V0QRM8_PSEPJ</name>
<dbReference type="OrthoDB" id="6353017at2759"/>
<dbReference type="PANTHER" id="PTHR10429">
    <property type="entry name" value="DNA-3-METHYLADENINE GLYCOSYLASE"/>
    <property type="match status" value="1"/>
</dbReference>
<dbReference type="GO" id="GO:0016740">
    <property type="term" value="F:transferase activity"/>
    <property type="evidence" value="ECO:0007669"/>
    <property type="project" value="UniProtKB-KW"/>
</dbReference>
<evidence type="ECO:0000256" key="3">
    <source>
        <dbReference type="ARBA" id="ARBA00009232"/>
    </source>
</evidence>
<protein>
    <recommendedName>
        <fullName evidence="4">DNA-3-methyladenine glycosylase II</fullName>
        <ecNumber evidence="4">3.2.2.21</ecNumber>
    </recommendedName>
    <alternativeName>
        <fullName evidence="8">3-methyladenine DNA glycosidase</fullName>
    </alternativeName>
</protein>
<dbReference type="EC" id="3.2.2.21" evidence="4"/>
<dbReference type="GO" id="GO:0006284">
    <property type="term" value="P:base-excision repair"/>
    <property type="evidence" value="ECO:0007669"/>
    <property type="project" value="InterPro"/>
</dbReference>
<dbReference type="FunFam" id="3.10.300.10:FF:000001">
    <property type="entry name" value="Putative 3-methyladenine DNA glycosylase"/>
    <property type="match status" value="1"/>
</dbReference>
<dbReference type="PANTHER" id="PTHR10429:SF0">
    <property type="entry name" value="DNA-3-METHYLADENINE GLYCOSYLASE"/>
    <property type="match status" value="1"/>
</dbReference>
<dbReference type="InterPro" id="IPR003180">
    <property type="entry name" value="MPG"/>
</dbReference>
<keyword evidence="5" id="KW-0227">DNA damage</keyword>
<evidence type="ECO:0000256" key="5">
    <source>
        <dbReference type="ARBA" id="ARBA00022763"/>
    </source>
</evidence>
<keyword evidence="9" id="KW-0808">Transferase</keyword>
<organism evidence="9 10">
    <name type="scientific">Pseudocohnilembus persalinus</name>
    <name type="common">Ciliate</name>
    <dbReference type="NCBI Taxonomy" id="266149"/>
    <lineage>
        <taxon>Eukaryota</taxon>
        <taxon>Sar</taxon>
        <taxon>Alveolata</taxon>
        <taxon>Ciliophora</taxon>
        <taxon>Intramacronucleata</taxon>
        <taxon>Oligohymenophorea</taxon>
        <taxon>Scuticociliatia</taxon>
        <taxon>Philasterida</taxon>
        <taxon>Pseudocohnilembidae</taxon>
        <taxon>Pseudocohnilembus</taxon>
    </lineage>
</organism>
<dbReference type="HAMAP" id="MF_00527">
    <property type="entry name" value="3MGH"/>
    <property type="match status" value="1"/>
</dbReference>
<dbReference type="Pfam" id="PF02245">
    <property type="entry name" value="Pur_DNA_glyco"/>
    <property type="match status" value="1"/>
</dbReference>
<dbReference type="OMA" id="VEAYHHT"/>
<keyword evidence="7" id="KW-0234">DNA repair</keyword>
<keyword evidence="6" id="KW-0378">Hydrolase</keyword>
<evidence type="ECO:0000256" key="2">
    <source>
        <dbReference type="ARBA" id="ARBA00002421"/>
    </source>
</evidence>
<dbReference type="NCBIfam" id="TIGR00567">
    <property type="entry name" value="3mg"/>
    <property type="match status" value="1"/>
</dbReference>
<dbReference type="InParanoid" id="A0A0V0QRM8"/>
<keyword evidence="10" id="KW-1185">Reference proteome</keyword>
<sequence length="261" mass="29776">MEQIKKTVKKTLVQKAASSKKIVEKQIEENDKTDLNTKPWLQFPEPESTVDLSHLKATDLLPKEFYHQDVVTLSKELLGKVIVRETDKGIVKCRIVETEAYKAPLDKACHAYGNKKTERTSSFWLEGGHCYMYSIYGANYCLNVVASQEGNPEAVLIRACEPLEGQQTVIPHYRGQIKSKNVKEITGGPAKFTKAMDIDVKRFNGIDLRNKKAKLYIEKGKDVKFQMGVSRRVNINYAKEWVDAPWRFYIKGNTFVSVKDP</sequence>
<evidence type="ECO:0000256" key="1">
    <source>
        <dbReference type="ARBA" id="ARBA00000086"/>
    </source>
</evidence>
<proteinExistence type="inferred from homology"/>
<comment type="function">
    <text evidence="2">Hydrolysis of the deoxyribose N-glycosidic bond to excise 3-methyladenine, and 7-methylguanine from the damaged DNA polymer formed by alkylation lesions.</text>
</comment>
<dbReference type="InterPro" id="IPR036995">
    <property type="entry name" value="MPG_sf"/>
</dbReference>
<gene>
    <name evidence="9" type="ORF">PPERSA_06624</name>
</gene>
<dbReference type="Gene3D" id="3.10.300.10">
    <property type="entry name" value="Methylpurine-DNA glycosylase (MPG)"/>
    <property type="match status" value="1"/>
</dbReference>
<evidence type="ECO:0000256" key="4">
    <source>
        <dbReference type="ARBA" id="ARBA00012000"/>
    </source>
</evidence>
<evidence type="ECO:0000256" key="7">
    <source>
        <dbReference type="ARBA" id="ARBA00023204"/>
    </source>
</evidence>
<dbReference type="GO" id="GO:0003677">
    <property type="term" value="F:DNA binding"/>
    <property type="evidence" value="ECO:0007669"/>
    <property type="project" value="InterPro"/>
</dbReference>